<dbReference type="Proteomes" id="UP000701801">
    <property type="component" value="Unassembled WGS sequence"/>
</dbReference>
<dbReference type="AlphaFoldDB" id="A0A9N9LG72"/>
<evidence type="ECO:0000313" key="1">
    <source>
        <dbReference type="EMBL" id="CAG8973158.1"/>
    </source>
</evidence>
<evidence type="ECO:0000313" key="2">
    <source>
        <dbReference type="Proteomes" id="UP000701801"/>
    </source>
</evidence>
<dbReference type="EMBL" id="CAJVRM010000065">
    <property type="protein sequence ID" value="CAG8973158.1"/>
    <property type="molecule type" value="Genomic_DNA"/>
</dbReference>
<reference evidence="1" key="1">
    <citation type="submission" date="2021-07" db="EMBL/GenBank/DDBJ databases">
        <authorList>
            <person name="Durling M."/>
        </authorList>
    </citation>
    <scope>NUCLEOTIDE SEQUENCE</scope>
</reference>
<protein>
    <submittedName>
        <fullName evidence="1">Uncharacterized protein</fullName>
    </submittedName>
</protein>
<sequence length="69" mass="7946">MFLHENPSSCLTIILNSEFVTERDSVCPGIPVDPKVLQKNETVKVRWIELQFEKAGLHVKFDYLLNLSD</sequence>
<keyword evidence="2" id="KW-1185">Reference proteome</keyword>
<accession>A0A9N9LG72</accession>
<name>A0A9N9LG72_9HELO</name>
<comment type="caution">
    <text evidence="1">The sequence shown here is derived from an EMBL/GenBank/DDBJ whole genome shotgun (WGS) entry which is preliminary data.</text>
</comment>
<gene>
    <name evidence="1" type="ORF">HYALB_00008750</name>
</gene>
<proteinExistence type="predicted"/>
<organism evidence="1 2">
    <name type="scientific">Hymenoscyphus albidus</name>
    <dbReference type="NCBI Taxonomy" id="595503"/>
    <lineage>
        <taxon>Eukaryota</taxon>
        <taxon>Fungi</taxon>
        <taxon>Dikarya</taxon>
        <taxon>Ascomycota</taxon>
        <taxon>Pezizomycotina</taxon>
        <taxon>Leotiomycetes</taxon>
        <taxon>Helotiales</taxon>
        <taxon>Helotiaceae</taxon>
        <taxon>Hymenoscyphus</taxon>
    </lineage>
</organism>